<reference evidence="1" key="1">
    <citation type="submission" date="2022-02" db="EMBL/GenBank/DDBJ databases">
        <title>Plant Genome Project.</title>
        <authorList>
            <person name="Zhang R.-G."/>
        </authorList>
    </citation>
    <scope>NUCLEOTIDE SEQUENCE</scope>
    <source>
        <strain evidence="1">AT1</strain>
    </source>
</reference>
<dbReference type="EMBL" id="CM046391">
    <property type="protein sequence ID" value="KAI8561059.1"/>
    <property type="molecule type" value="Genomic_DNA"/>
</dbReference>
<gene>
    <name evidence="1" type="ORF">RHMOL_Rhmol04G0306900</name>
</gene>
<keyword evidence="2" id="KW-1185">Reference proteome</keyword>
<comment type="caution">
    <text evidence="1">The sequence shown here is derived from an EMBL/GenBank/DDBJ whole genome shotgun (WGS) entry which is preliminary data.</text>
</comment>
<organism evidence="1 2">
    <name type="scientific">Rhododendron molle</name>
    <name type="common">Chinese azalea</name>
    <name type="synonym">Azalea mollis</name>
    <dbReference type="NCBI Taxonomy" id="49168"/>
    <lineage>
        <taxon>Eukaryota</taxon>
        <taxon>Viridiplantae</taxon>
        <taxon>Streptophyta</taxon>
        <taxon>Embryophyta</taxon>
        <taxon>Tracheophyta</taxon>
        <taxon>Spermatophyta</taxon>
        <taxon>Magnoliopsida</taxon>
        <taxon>eudicotyledons</taxon>
        <taxon>Gunneridae</taxon>
        <taxon>Pentapetalae</taxon>
        <taxon>asterids</taxon>
        <taxon>Ericales</taxon>
        <taxon>Ericaceae</taxon>
        <taxon>Ericoideae</taxon>
        <taxon>Rhodoreae</taxon>
        <taxon>Rhododendron</taxon>
    </lineage>
</organism>
<accession>A0ACC0P772</accession>
<proteinExistence type="predicted"/>
<sequence length="839" mass="94035">MRRERERERAPTEEEMTKIGVFSVTSPMGSANYRKGNLLSPPHLSYFALHTHSNTINPRNSTPSATIISQAKPQPSFGRERLSKRKPTSGNLRPAQDDVPTIRKINKALAIIAKSGKYGKALSHFNELQLKEIELHLYTFSIAIKCYCHLNRVGFGLSLLGSIFKYGYTPDVVTVTPLLNGLIAQDTAGEALSLFNKLQLLDIELDLYTFTVAIKCYCQLNRVGFGFSLLGGIFKRGYTPDVVTFTTLLSGLIAQDKVDEALSHINKLQLRDIELDLYTFNIAINCYCHLNRVGFGLSLLGSIFKRGYTPNVVTFNTLLNGLIPQDKADEALSLFNKLLLQDIELNLYTFNIAINCYCHMNQVCFGFSLLGSIFKRGYMPDGVTFTTLLDGLIAQDKADDALSLFKKLQLQDVEQNLYTFNIAINFYCHVNRVGFGFSLLGSIFNRGYMPNGVTFATLLKGLIAQDKAAEALSLFDKLQLQHIELHLYTFNIAINCYCCVNRVAFGLSLLGSIFKHGYMPDVVTFTTLLNGLLAQDKADEALSLFNKLLLQDIEPTLYTFSVAINCYCHVNRVGFGFSLLGCHSMLYCLCMLLCISEMEREESGWSIMQYLWSIDTLPEVSYQCRKLLTHQHSPDTLRTTVPRSKCFVRLLVHFVAHLVSNLPSLSLSLQPWKTSTAVRSRRRRGGGGSLPNPSLLARLFRSDNVRIPPPARLAEAFFLSCRGRRPYRLGGRSGGGRAAGKGIGSETETTKERERQKGRGVVVEWWRQGQRFWRWWGAWLGFELSTMVSLSSASKETIWANGQLTLLIVVMAAWWWWRQRRSGGDGGGGDGVVVIMVVV</sequence>
<evidence type="ECO:0000313" key="2">
    <source>
        <dbReference type="Proteomes" id="UP001062846"/>
    </source>
</evidence>
<dbReference type="Proteomes" id="UP001062846">
    <property type="component" value="Chromosome 4"/>
</dbReference>
<protein>
    <submittedName>
        <fullName evidence="1">Uncharacterized protein</fullName>
    </submittedName>
</protein>
<evidence type="ECO:0000313" key="1">
    <source>
        <dbReference type="EMBL" id="KAI8561059.1"/>
    </source>
</evidence>
<name>A0ACC0P772_RHOML</name>